<comment type="caution">
    <text evidence="1">The sequence shown here is derived from an EMBL/GenBank/DDBJ whole genome shotgun (WGS) entry which is preliminary data.</text>
</comment>
<dbReference type="RefSeq" id="WP_319981468.1">
    <property type="nucleotide sequence ID" value="NZ_JAXAVU010000018.1"/>
</dbReference>
<sequence length="224" mass="23610">MAAGSGDAGSAVRRVIQLERAFLAQSVAFMLDHGIRQFLDLGSGVPGEGSPHDLGGLARPAVRVVHVDHDPGVIERARLVTAGTEARYLLCLNASDVSDVVSAVMAGGMLDERLPTGVVAVGLLHLIPREDRPHDLLPRYSAELASESMFAASHLTRWHGCNGTAEVAELVGGAVHPREQREFASMFGGLALVKPGVVALPHEWGTRARRIGSAPVLAAIAVKE</sequence>
<organism evidence="1 2">
    <name type="scientific">Lentzea sokolovensis</name>
    <dbReference type="NCBI Taxonomy" id="3095429"/>
    <lineage>
        <taxon>Bacteria</taxon>
        <taxon>Bacillati</taxon>
        <taxon>Actinomycetota</taxon>
        <taxon>Actinomycetes</taxon>
        <taxon>Pseudonocardiales</taxon>
        <taxon>Pseudonocardiaceae</taxon>
        <taxon>Lentzea</taxon>
    </lineage>
</organism>
<dbReference type="Proteomes" id="UP001285352">
    <property type="component" value="Unassembled WGS sequence"/>
</dbReference>
<dbReference type="Pfam" id="PF04672">
    <property type="entry name" value="Methyltransf_19"/>
    <property type="match status" value="1"/>
</dbReference>
<evidence type="ECO:0000313" key="1">
    <source>
        <dbReference type="EMBL" id="MDX8149486.1"/>
    </source>
</evidence>
<dbReference type="InterPro" id="IPR029063">
    <property type="entry name" value="SAM-dependent_MTases_sf"/>
</dbReference>
<dbReference type="SUPFAM" id="SSF53335">
    <property type="entry name" value="S-adenosyl-L-methionine-dependent methyltransferases"/>
    <property type="match status" value="1"/>
</dbReference>
<evidence type="ECO:0000313" key="2">
    <source>
        <dbReference type="Proteomes" id="UP001285352"/>
    </source>
</evidence>
<keyword evidence="1" id="KW-0808">Transferase</keyword>
<dbReference type="EC" id="2.1.1.-" evidence="1"/>
<keyword evidence="1" id="KW-0489">Methyltransferase</keyword>
<protein>
    <submittedName>
        <fullName evidence="1">SAM-dependent methyltransferase</fullName>
        <ecNumber evidence="1">2.1.1.-</ecNumber>
    </submittedName>
</protein>
<dbReference type="GO" id="GO:0032259">
    <property type="term" value="P:methylation"/>
    <property type="evidence" value="ECO:0007669"/>
    <property type="project" value="UniProtKB-KW"/>
</dbReference>
<gene>
    <name evidence="1" type="ORF">SK854_45700</name>
</gene>
<keyword evidence="2" id="KW-1185">Reference proteome</keyword>
<reference evidence="1 2" key="1">
    <citation type="submission" date="2023-11" db="EMBL/GenBank/DDBJ databases">
        <title>Lentzea sokolovensis, sp. nov., Lentzea kristufkii, sp. nov., and Lentzea miocenensis, sp. nov., rare actinobacteria from Sokolov Coal Basin, Miocene lacustrine sediment, Czech Republic.</title>
        <authorList>
            <person name="Lara A."/>
            <person name="Kotroba L."/>
            <person name="Nouioui I."/>
            <person name="Neumann-Schaal M."/>
            <person name="Mast Y."/>
            <person name="Chronakova A."/>
        </authorList>
    </citation>
    <scope>NUCLEOTIDE SEQUENCE [LARGE SCALE GENOMIC DNA]</scope>
    <source>
        <strain evidence="1 2">BCCO 10_0061</strain>
    </source>
</reference>
<dbReference type="GO" id="GO:0008168">
    <property type="term" value="F:methyltransferase activity"/>
    <property type="evidence" value="ECO:0007669"/>
    <property type="project" value="UniProtKB-KW"/>
</dbReference>
<name>A0ABU4VCF3_9PSEU</name>
<dbReference type="EMBL" id="JAXAVU010000018">
    <property type="protein sequence ID" value="MDX8149486.1"/>
    <property type="molecule type" value="Genomic_DNA"/>
</dbReference>
<dbReference type="InterPro" id="IPR006764">
    <property type="entry name" value="SAM_dep_MeTrfase_SAV2177_type"/>
</dbReference>
<proteinExistence type="predicted"/>
<dbReference type="Gene3D" id="3.40.50.150">
    <property type="entry name" value="Vaccinia Virus protein VP39"/>
    <property type="match status" value="1"/>
</dbReference>
<accession>A0ABU4VCF3</accession>